<evidence type="ECO:0000256" key="2">
    <source>
        <dbReference type="ARBA" id="ARBA00010913"/>
    </source>
</evidence>
<evidence type="ECO:0000313" key="7">
    <source>
        <dbReference type="EMBL" id="KNE02531.1"/>
    </source>
</evidence>
<dbReference type="GO" id="GO:0005741">
    <property type="term" value="C:mitochondrial outer membrane"/>
    <property type="evidence" value="ECO:0007669"/>
    <property type="project" value="UniProtKB-SubCell"/>
</dbReference>
<dbReference type="GO" id="GO:0045040">
    <property type="term" value="P:protein insertion into mitochondrial outer membrane"/>
    <property type="evidence" value="ECO:0007669"/>
    <property type="project" value="TreeGrafter"/>
</dbReference>
<dbReference type="Pfam" id="PF01103">
    <property type="entry name" value="Omp85"/>
    <property type="match status" value="1"/>
</dbReference>
<dbReference type="InterPro" id="IPR000184">
    <property type="entry name" value="Bac_surfAg_D15"/>
</dbReference>
<comment type="similarity">
    <text evidence="2">Belongs to the SAM50/omp85 family.</text>
</comment>
<accession>A0A0L0P977</accession>
<dbReference type="VEuPathDB" id="FungiDB:CJI97_002288"/>
<comment type="subcellular location">
    <subcellularLocation>
        <location evidence="1">Mitochondrion outer membrane</location>
        <topology evidence="1">Multi-pass membrane protein</topology>
    </subcellularLocation>
</comment>
<organism evidence="7 8">
    <name type="scientific">Candidozyma auris</name>
    <name type="common">Yeast</name>
    <name type="synonym">Candida auris</name>
    <dbReference type="NCBI Taxonomy" id="498019"/>
    <lineage>
        <taxon>Eukaryota</taxon>
        <taxon>Fungi</taxon>
        <taxon>Dikarya</taxon>
        <taxon>Ascomycota</taxon>
        <taxon>Saccharomycotina</taxon>
        <taxon>Pichiomycetes</taxon>
        <taxon>Metschnikowiaceae</taxon>
        <taxon>Candidozyma</taxon>
    </lineage>
</organism>
<dbReference type="EMBL" id="LGST01000003">
    <property type="protein sequence ID" value="KNE02531.1"/>
    <property type="molecule type" value="Genomic_DNA"/>
</dbReference>
<dbReference type="VEuPathDB" id="FungiDB:B9J08_002097"/>
<keyword evidence="3" id="KW-1134">Transmembrane beta strand</keyword>
<keyword evidence="4" id="KW-0812">Transmembrane</keyword>
<dbReference type="PANTHER" id="PTHR12815:SF18">
    <property type="entry name" value="SORTING AND ASSEMBLY MACHINERY COMPONENT 50 HOMOLOG"/>
    <property type="match status" value="1"/>
</dbReference>
<evidence type="ECO:0000256" key="5">
    <source>
        <dbReference type="ARBA" id="ARBA00023136"/>
    </source>
</evidence>
<evidence type="ECO:0000256" key="4">
    <source>
        <dbReference type="ARBA" id="ARBA00022692"/>
    </source>
</evidence>
<dbReference type="VEuPathDB" id="FungiDB:CJJ07_002263"/>
<evidence type="ECO:0000313" key="8">
    <source>
        <dbReference type="Proteomes" id="UP000037122"/>
    </source>
</evidence>
<comment type="caution">
    <text evidence="7">The sequence shown here is derived from an EMBL/GenBank/DDBJ whole genome shotgun (WGS) entry which is preliminary data.</text>
</comment>
<dbReference type="PANTHER" id="PTHR12815">
    <property type="entry name" value="SORTING AND ASSEMBLY MACHINERY SAMM50 PROTEIN FAMILY MEMBER"/>
    <property type="match status" value="1"/>
</dbReference>
<proteinExistence type="inferred from homology"/>
<evidence type="ECO:0000256" key="1">
    <source>
        <dbReference type="ARBA" id="ARBA00004374"/>
    </source>
</evidence>
<gene>
    <name evidence="7" type="ORF">QG37_00341</name>
</gene>
<dbReference type="AlphaFoldDB" id="A0A0L0P977"/>
<keyword evidence="5" id="KW-0472">Membrane</keyword>
<reference evidence="8" key="1">
    <citation type="journal article" date="2015" name="BMC Genomics">
        <title>Draft genome of a commonly misdiagnosed multidrug resistant pathogen Candida auris.</title>
        <authorList>
            <person name="Chatterjee S."/>
            <person name="Alampalli S.V."/>
            <person name="Nageshan R.K."/>
            <person name="Chettiar S.T."/>
            <person name="Joshi S."/>
            <person name="Tatu U.S."/>
        </authorList>
    </citation>
    <scope>NUCLEOTIDE SEQUENCE [LARGE SCALE GENOMIC DNA]</scope>
    <source>
        <strain evidence="8">6684</strain>
    </source>
</reference>
<dbReference type="VEuPathDB" id="FungiDB:CJJ09_003184"/>
<dbReference type="VEuPathDB" id="FungiDB:CJI96_0002771"/>
<dbReference type="Gene3D" id="2.40.160.50">
    <property type="entry name" value="membrane protein fhac: a member of the omp85/tpsb transporter family"/>
    <property type="match status" value="1"/>
</dbReference>
<dbReference type="Proteomes" id="UP000037122">
    <property type="component" value="Unassembled WGS sequence"/>
</dbReference>
<feature type="domain" description="Bacterial surface antigen (D15)" evidence="6">
    <location>
        <begin position="176"/>
        <end position="490"/>
    </location>
</feature>
<sequence length="491" mass="54908">MSLDHEESMIDRISVGADVDDVSNLSAEEKELRKLLASKQELMMNQSRAYLEDLFKENSTIPIKLKNVQVTNSQYFRHSFLQTQLLPLLTGKVMSLAEFLNNLEIVHRRFLKHDILEDSMIGLHQLPKQMWNNKSPLTIDMVPVFNVVPQKRFFAKTGTNIGNGEGDGYIQFQLKNMFGGAESLVFDAITGTKTPSSYLLNYSQPVFNRADYLWGTLAFINTRKLEWIQSNVHTKGVVSRITTHFDSKFNFDIALENSWRALSNHGSKSLEVLRQLRDTFKSSLILGVTYDSRDNRIGPTSGTLAKLGVEYSGLFGFNNVRFTKFMWEGQRALALGKHHSIILTNKAGLLISGDRLKTNILDRFHVGGPNDVRSFSLNGVGPKDKNSSVGGDVFFNGGISLLSHIPKTPEDTNFKLINYLNFGKLASIDSSDRSSDVLKLMTSGYSVSAGVGVLYNHPMARFELNFGLPIVAHANDHVRKGIQYGVGVSFL</sequence>
<dbReference type="VEuPathDB" id="FungiDB:QG37_00341"/>
<name>A0A0L0P977_CANAR</name>
<evidence type="ECO:0000256" key="3">
    <source>
        <dbReference type="ARBA" id="ARBA00022452"/>
    </source>
</evidence>
<dbReference type="InterPro" id="IPR039910">
    <property type="entry name" value="D15-like"/>
</dbReference>
<evidence type="ECO:0000259" key="6">
    <source>
        <dbReference type="Pfam" id="PF01103"/>
    </source>
</evidence>
<protein>
    <recommendedName>
        <fullName evidence="6">Bacterial surface antigen (D15) domain-containing protein</fullName>
    </recommendedName>
</protein>